<dbReference type="EMBL" id="REGN01007934">
    <property type="protein sequence ID" value="RNA04884.1"/>
    <property type="molecule type" value="Genomic_DNA"/>
</dbReference>
<reference evidence="1 2" key="1">
    <citation type="journal article" date="2018" name="Sci. Rep.">
        <title>Genomic signatures of local adaptation to the degree of environmental predictability in rotifers.</title>
        <authorList>
            <person name="Franch-Gras L."/>
            <person name="Hahn C."/>
            <person name="Garcia-Roger E.M."/>
            <person name="Carmona M.J."/>
            <person name="Serra M."/>
            <person name="Gomez A."/>
        </authorList>
    </citation>
    <scope>NUCLEOTIDE SEQUENCE [LARGE SCALE GENOMIC DNA]</scope>
    <source>
        <strain evidence="1">HYR1</strain>
    </source>
</reference>
<dbReference type="AlphaFoldDB" id="A0A3M7Q0Z0"/>
<evidence type="ECO:0000313" key="2">
    <source>
        <dbReference type="Proteomes" id="UP000276133"/>
    </source>
</evidence>
<proteinExistence type="predicted"/>
<accession>A0A3M7Q0Z0</accession>
<name>A0A3M7Q0Z0_BRAPC</name>
<keyword evidence="2" id="KW-1185">Reference proteome</keyword>
<dbReference type="Proteomes" id="UP000276133">
    <property type="component" value="Unassembled WGS sequence"/>
</dbReference>
<gene>
    <name evidence="1" type="ORF">BpHYR1_015893</name>
</gene>
<evidence type="ECO:0000313" key="1">
    <source>
        <dbReference type="EMBL" id="RNA04884.1"/>
    </source>
</evidence>
<protein>
    <submittedName>
        <fullName evidence="1">Uncharacterized protein</fullName>
    </submittedName>
</protein>
<sequence>MKIIHSTINRLMNIFIENFELILKSYVRNVIDFEFFFKFNSYFYLIFPSYRSKILVAASITIWNGKKFVHDWMERKDLIIT</sequence>
<comment type="caution">
    <text evidence="1">The sequence shown here is derived from an EMBL/GenBank/DDBJ whole genome shotgun (WGS) entry which is preliminary data.</text>
</comment>
<organism evidence="1 2">
    <name type="scientific">Brachionus plicatilis</name>
    <name type="common">Marine rotifer</name>
    <name type="synonym">Brachionus muelleri</name>
    <dbReference type="NCBI Taxonomy" id="10195"/>
    <lineage>
        <taxon>Eukaryota</taxon>
        <taxon>Metazoa</taxon>
        <taxon>Spiralia</taxon>
        <taxon>Gnathifera</taxon>
        <taxon>Rotifera</taxon>
        <taxon>Eurotatoria</taxon>
        <taxon>Monogononta</taxon>
        <taxon>Pseudotrocha</taxon>
        <taxon>Ploima</taxon>
        <taxon>Brachionidae</taxon>
        <taxon>Brachionus</taxon>
    </lineage>
</organism>